<name>A0A9E2KV65_9BACT</name>
<feature type="transmembrane region" description="Helical" evidence="6">
    <location>
        <begin position="59"/>
        <end position="82"/>
    </location>
</feature>
<feature type="transmembrane region" description="Helical" evidence="6">
    <location>
        <begin position="419"/>
        <end position="440"/>
    </location>
</feature>
<keyword evidence="3 6" id="KW-0812">Transmembrane</keyword>
<protein>
    <submittedName>
        <fullName evidence="7">APC family permease</fullName>
    </submittedName>
</protein>
<dbReference type="Proteomes" id="UP000824247">
    <property type="component" value="Unassembled WGS sequence"/>
</dbReference>
<feature type="transmembrane region" description="Helical" evidence="6">
    <location>
        <begin position="375"/>
        <end position="399"/>
    </location>
</feature>
<dbReference type="AlphaFoldDB" id="A0A9E2KV65"/>
<feature type="transmembrane region" description="Helical" evidence="6">
    <location>
        <begin position="461"/>
        <end position="486"/>
    </location>
</feature>
<feature type="transmembrane region" description="Helical" evidence="6">
    <location>
        <begin position="581"/>
        <end position="600"/>
    </location>
</feature>
<evidence type="ECO:0000256" key="1">
    <source>
        <dbReference type="ARBA" id="ARBA00004651"/>
    </source>
</evidence>
<dbReference type="Pfam" id="PF13520">
    <property type="entry name" value="AA_permease_2"/>
    <property type="match status" value="1"/>
</dbReference>
<keyword evidence="4 6" id="KW-1133">Transmembrane helix</keyword>
<keyword evidence="2" id="KW-1003">Cell membrane</keyword>
<dbReference type="InterPro" id="IPR050367">
    <property type="entry name" value="APC_superfamily"/>
</dbReference>
<feature type="transmembrane region" description="Helical" evidence="6">
    <location>
        <begin position="318"/>
        <end position="336"/>
    </location>
</feature>
<evidence type="ECO:0000256" key="2">
    <source>
        <dbReference type="ARBA" id="ARBA00022475"/>
    </source>
</evidence>
<keyword evidence="5 6" id="KW-0472">Membrane</keyword>
<dbReference type="GO" id="GO:0005886">
    <property type="term" value="C:plasma membrane"/>
    <property type="evidence" value="ECO:0007669"/>
    <property type="project" value="UniProtKB-SubCell"/>
</dbReference>
<dbReference type="PANTHER" id="PTHR42770">
    <property type="entry name" value="AMINO ACID TRANSPORTER-RELATED"/>
    <property type="match status" value="1"/>
</dbReference>
<organism evidence="7 8">
    <name type="scientific">Candidatus Ureaplasma intestinipullorum</name>
    <dbReference type="NCBI Taxonomy" id="2838770"/>
    <lineage>
        <taxon>Bacteria</taxon>
        <taxon>Bacillati</taxon>
        <taxon>Mycoplasmatota</taxon>
        <taxon>Mycoplasmoidales</taxon>
        <taxon>Mycoplasmoidaceae</taxon>
        <taxon>Ureaplasma</taxon>
    </lineage>
</organism>
<feature type="transmembrane region" description="Helical" evidence="6">
    <location>
        <begin position="27"/>
        <end position="47"/>
    </location>
</feature>
<feature type="transmembrane region" description="Helical" evidence="6">
    <location>
        <begin position="242"/>
        <end position="262"/>
    </location>
</feature>
<accession>A0A9E2KV65</accession>
<feature type="transmembrane region" description="Helical" evidence="6">
    <location>
        <begin position="274"/>
        <end position="298"/>
    </location>
</feature>
<feature type="transmembrane region" description="Helical" evidence="6">
    <location>
        <begin position="154"/>
        <end position="172"/>
    </location>
</feature>
<comment type="caution">
    <text evidence="7">The sequence shown here is derived from an EMBL/GenBank/DDBJ whole genome shotgun (WGS) entry which is preliminary data.</text>
</comment>
<dbReference type="GO" id="GO:0022857">
    <property type="term" value="F:transmembrane transporter activity"/>
    <property type="evidence" value="ECO:0007669"/>
    <property type="project" value="InterPro"/>
</dbReference>
<reference evidence="7" key="1">
    <citation type="journal article" date="2021" name="PeerJ">
        <title>Extensive microbial diversity within the chicken gut microbiome revealed by metagenomics and culture.</title>
        <authorList>
            <person name="Gilroy R."/>
            <person name="Ravi A."/>
            <person name="Getino M."/>
            <person name="Pursley I."/>
            <person name="Horton D.L."/>
            <person name="Alikhan N.F."/>
            <person name="Baker D."/>
            <person name="Gharbi K."/>
            <person name="Hall N."/>
            <person name="Watson M."/>
            <person name="Adriaenssens E.M."/>
            <person name="Foster-Nyarko E."/>
            <person name="Jarju S."/>
            <person name="Secka A."/>
            <person name="Antonio M."/>
            <person name="Oren A."/>
            <person name="Chaudhuri R.R."/>
            <person name="La Ragione R."/>
            <person name="Hildebrand F."/>
            <person name="Pallen M.J."/>
        </authorList>
    </citation>
    <scope>NUCLEOTIDE SEQUENCE</scope>
    <source>
        <strain evidence="7">A5-1222</strain>
    </source>
</reference>
<comment type="subcellular location">
    <subcellularLocation>
        <location evidence="1">Cell membrane</location>
        <topology evidence="1">Multi-pass membrane protein</topology>
    </subcellularLocation>
</comment>
<evidence type="ECO:0000256" key="5">
    <source>
        <dbReference type="ARBA" id="ARBA00023136"/>
    </source>
</evidence>
<feature type="transmembrane region" description="Helical" evidence="6">
    <location>
        <begin position="113"/>
        <end position="134"/>
    </location>
</feature>
<dbReference type="EMBL" id="JAHLFM010000019">
    <property type="protein sequence ID" value="MBU3830771.1"/>
    <property type="molecule type" value="Genomic_DNA"/>
</dbReference>
<gene>
    <name evidence="7" type="ORF">H9897_01295</name>
</gene>
<feature type="transmembrane region" description="Helical" evidence="6">
    <location>
        <begin position="184"/>
        <end position="208"/>
    </location>
</feature>
<evidence type="ECO:0000256" key="4">
    <source>
        <dbReference type="ARBA" id="ARBA00022989"/>
    </source>
</evidence>
<reference evidence="7" key="2">
    <citation type="submission" date="2021-04" db="EMBL/GenBank/DDBJ databases">
        <authorList>
            <person name="Gilroy R."/>
        </authorList>
    </citation>
    <scope>NUCLEOTIDE SEQUENCE</scope>
    <source>
        <strain evidence="7">A5-1222</strain>
    </source>
</reference>
<proteinExistence type="predicted"/>
<sequence>MSSGNAFQKQKREAQTGLANAPLKKKIGFFSAMMIVIGAVMGAGIFFKSNTVLSYSQGSIIMSIFCWLIGVFAVISMVLALIEISSARNDNLSIIGWCQTFNKRIIHKASKNFFIYVFVPLSYFFLPLYVIMSIQDGVMALVDNYNGFGTNADWSIMMVFTLLISLYFIIVCGLSSRIGNIQNWIITCLNMIPAIIAIIAGFVCIGLNNGQLANSDTNIGFVPTPTDDPSNLYRFGYMTPGIGIFIAVGAIFFAYDGFYLAAGMQSELKEPKKISLALILGLFVVTIIYLSISIAMSLGSTNGTPSGFLDFFKSHHIVWLYILFNILIGVGVLSIINSFGMWTPRLVENLVAMNEIPYGAKFVKKLNNNRPKVGIMYNIIVVIPVIIIFCAIGGLGYINTYSSSNYGTGVGSLYSFADLMATWASVGAFTFIIFSIFGALKNRKTHAVIVKKTKYLKPMAILCLFLSVLPIFFTFFTPIADLFLLYRIPTNIYGVEYINNALDVPVSFTYAYHGINGELITSASNASTMFANITNSPGFIDAYNQAFKDAGLTPPAIDPNLIKPISTVYYDYTNDVLVPRIMTVVTLLLYMLFTFGPTLIEDIIYVKKYGSVQNGQKQKFLEFARASGSSPKDELLNQLRYMKVIVLNEWQKEILKQDKLTLEQIKYINNHVDFEKDVQLEMLEDVYEK</sequence>
<dbReference type="InterPro" id="IPR002293">
    <property type="entry name" value="AA/rel_permease1"/>
</dbReference>
<evidence type="ECO:0000256" key="3">
    <source>
        <dbReference type="ARBA" id="ARBA00022692"/>
    </source>
</evidence>
<evidence type="ECO:0000313" key="8">
    <source>
        <dbReference type="Proteomes" id="UP000824247"/>
    </source>
</evidence>
<evidence type="ECO:0000256" key="6">
    <source>
        <dbReference type="SAM" id="Phobius"/>
    </source>
</evidence>
<dbReference type="PANTHER" id="PTHR42770:SF7">
    <property type="entry name" value="MEMBRANE PROTEIN"/>
    <property type="match status" value="1"/>
</dbReference>
<dbReference type="Gene3D" id="1.20.1740.10">
    <property type="entry name" value="Amino acid/polyamine transporter I"/>
    <property type="match status" value="1"/>
</dbReference>
<evidence type="ECO:0000313" key="7">
    <source>
        <dbReference type="EMBL" id="MBU3830771.1"/>
    </source>
</evidence>